<organism evidence="1 2">
    <name type="scientific">Euplotes crassus</name>
    <dbReference type="NCBI Taxonomy" id="5936"/>
    <lineage>
        <taxon>Eukaryota</taxon>
        <taxon>Sar</taxon>
        <taxon>Alveolata</taxon>
        <taxon>Ciliophora</taxon>
        <taxon>Intramacronucleata</taxon>
        <taxon>Spirotrichea</taxon>
        <taxon>Hypotrichia</taxon>
        <taxon>Euplotida</taxon>
        <taxon>Euplotidae</taxon>
        <taxon>Moneuplotes</taxon>
    </lineage>
</organism>
<dbReference type="Proteomes" id="UP001295684">
    <property type="component" value="Unassembled WGS sequence"/>
</dbReference>
<dbReference type="AlphaFoldDB" id="A0AAD1UC67"/>
<name>A0AAD1UC67_EUPCR</name>
<keyword evidence="2" id="KW-1185">Reference proteome</keyword>
<evidence type="ECO:0000313" key="1">
    <source>
        <dbReference type="EMBL" id="CAI2363926.1"/>
    </source>
</evidence>
<protein>
    <submittedName>
        <fullName evidence="1">Uncharacterized protein</fullName>
    </submittedName>
</protein>
<dbReference type="EMBL" id="CAMPGE010005080">
    <property type="protein sequence ID" value="CAI2363926.1"/>
    <property type="molecule type" value="Genomic_DNA"/>
</dbReference>
<reference evidence="1" key="1">
    <citation type="submission" date="2023-07" db="EMBL/GenBank/DDBJ databases">
        <authorList>
            <consortium name="AG Swart"/>
            <person name="Singh M."/>
            <person name="Singh A."/>
            <person name="Seah K."/>
            <person name="Emmerich C."/>
        </authorList>
    </citation>
    <scope>NUCLEOTIDE SEQUENCE</scope>
    <source>
        <strain evidence="1">DP1</strain>
    </source>
</reference>
<proteinExistence type="predicted"/>
<sequence length="344" mass="38577">MSQQKISKKKVTFSDYDEVEIIDEWALVYRTEAKKPRKSIVSKKPRNNDLRTSLLSSRENLKHRKALARNKRKIGLESLRKLKTVKASSLQKKLRLKKFQHRLLKKVGAKISSNPAVKPPTKPCISLRKSLPSLTLCEKYSRPQVAKHIHVDLTSPRKKEQFSAHESLNIYYKTGTVRSPLHAPKESLNSSTLTVGNMRKHTLRQNRSISNESLVGGLISGKRSCVSNYTLLKQSKVDEPKSSMTPHIGQVLCNLTPNGGSTLSMTSPVRGLANLSVINPALSIFGETVLNRESITPVQQFTSNTNLNPNNINKTTEGEQFRSDLEETISLAQCSTDEFSPDYN</sequence>
<comment type="caution">
    <text evidence="1">The sequence shown here is derived from an EMBL/GenBank/DDBJ whole genome shotgun (WGS) entry which is preliminary data.</text>
</comment>
<evidence type="ECO:0000313" key="2">
    <source>
        <dbReference type="Proteomes" id="UP001295684"/>
    </source>
</evidence>
<gene>
    <name evidence="1" type="ORF">ECRASSUSDP1_LOCUS5266</name>
</gene>
<accession>A0AAD1UC67</accession>